<accession>A0ABN0W2R0</accession>
<dbReference type="EMBL" id="BAAAFR010000008">
    <property type="protein sequence ID" value="GAA0323635.1"/>
    <property type="molecule type" value="Genomic_DNA"/>
</dbReference>
<dbReference type="Pfam" id="PF09526">
    <property type="entry name" value="DUF2387"/>
    <property type="match status" value="1"/>
</dbReference>
<dbReference type="Proteomes" id="UP001501787">
    <property type="component" value="Unassembled WGS sequence"/>
</dbReference>
<reference evidence="2 3" key="1">
    <citation type="journal article" date="2019" name="Int. J. Syst. Evol. Microbiol.">
        <title>The Global Catalogue of Microorganisms (GCM) 10K type strain sequencing project: providing services to taxonomists for standard genome sequencing and annotation.</title>
        <authorList>
            <consortium name="The Broad Institute Genomics Platform"/>
            <consortium name="The Broad Institute Genome Sequencing Center for Infectious Disease"/>
            <person name="Wu L."/>
            <person name="Ma J."/>
        </authorList>
    </citation>
    <scope>NUCLEOTIDE SEQUENCE [LARGE SCALE GENOMIC DNA]</scope>
    <source>
        <strain evidence="2 3">JCM 16343</strain>
    </source>
</reference>
<proteinExistence type="predicted"/>
<evidence type="ECO:0000256" key="1">
    <source>
        <dbReference type="SAM" id="MobiDB-lite"/>
    </source>
</evidence>
<comment type="caution">
    <text evidence="2">The sequence shown here is derived from an EMBL/GenBank/DDBJ whole genome shotgun (WGS) entry which is preliminary data.</text>
</comment>
<feature type="region of interest" description="Disordered" evidence="1">
    <location>
        <begin position="51"/>
        <end position="80"/>
    </location>
</feature>
<feature type="compositionally biased region" description="Polar residues" evidence="1">
    <location>
        <begin position="69"/>
        <end position="80"/>
    </location>
</feature>
<name>A0ABN0W2R0_9GAMM</name>
<dbReference type="InterPro" id="IPR012658">
    <property type="entry name" value="YheV"/>
</dbReference>
<protein>
    <submittedName>
        <fullName evidence="2">YheV family putative zinc ribbon protein</fullName>
    </submittedName>
</protein>
<evidence type="ECO:0000313" key="2">
    <source>
        <dbReference type="EMBL" id="GAA0323635.1"/>
    </source>
</evidence>
<sequence>MRYQSSRPKRQFLAGVRCLKCEAMDAVVQVQLFEPEADEYIECSQCGHIERRPKPEDLEQNNLAKDAMQTGTQGIVQFKP</sequence>
<evidence type="ECO:0000313" key="3">
    <source>
        <dbReference type="Proteomes" id="UP001501787"/>
    </source>
</evidence>
<keyword evidence="3" id="KW-1185">Reference proteome</keyword>
<gene>
    <name evidence="2" type="ORF">GCM10009129_21830</name>
</gene>
<organism evidence="2 3">
    <name type="scientific">Psychrobacter aestuarii</name>
    <dbReference type="NCBI Taxonomy" id="556327"/>
    <lineage>
        <taxon>Bacteria</taxon>
        <taxon>Pseudomonadati</taxon>
        <taxon>Pseudomonadota</taxon>
        <taxon>Gammaproteobacteria</taxon>
        <taxon>Moraxellales</taxon>
        <taxon>Moraxellaceae</taxon>
        <taxon>Psychrobacter</taxon>
    </lineage>
</organism>
<dbReference type="RefSeq" id="WP_201504553.1">
    <property type="nucleotide sequence ID" value="NZ_BAAAFR010000008.1"/>
</dbReference>